<dbReference type="eggNOG" id="KOG0773">
    <property type="taxonomic scope" value="Eukaryota"/>
</dbReference>
<dbReference type="CDD" id="cd00086">
    <property type="entry name" value="homeodomain"/>
    <property type="match status" value="1"/>
</dbReference>
<keyword evidence="8" id="KW-1185">Reference proteome</keyword>
<reference evidence="7 8" key="1">
    <citation type="journal article" date="2012" name="Genome Biol.">
        <title>Genome and low-iron response of an oceanic diatom adapted to chronic iron limitation.</title>
        <authorList>
            <person name="Lommer M."/>
            <person name="Specht M."/>
            <person name="Roy A.S."/>
            <person name="Kraemer L."/>
            <person name="Andreson R."/>
            <person name="Gutowska M.A."/>
            <person name="Wolf J."/>
            <person name="Bergner S.V."/>
            <person name="Schilhabel M.B."/>
            <person name="Klostermeier U.C."/>
            <person name="Beiko R.G."/>
            <person name="Rosenstiel P."/>
            <person name="Hippler M."/>
            <person name="Laroche J."/>
        </authorList>
    </citation>
    <scope>NUCLEOTIDE SEQUENCE [LARGE SCALE GENOMIC DNA]</scope>
    <source>
        <strain evidence="7 8">CCMP1005</strain>
    </source>
</reference>
<dbReference type="EMBL" id="AGNL01004517">
    <property type="protein sequence ID" value="EJK73411.1"/>
    <property type="molecule type" value="Genomic_DNA"/>
</dbReference>
<name>K0TI15_THAOC</name>
<dbReference type="OrthoDB" id="10056939at2759"/>
<keyword evidence="3 4" id="KW-0539">Nucleus</keyword>
<dbReference type="GO" id="GO:0003677">
    <property type="term" value="F:DNA binding"/>
    <property type="evidence" value="ECO:0007669"/>
    <property type="project" value="UniProtKB-UniRule"/>
</dbReference>
<evidence type="ECO:0000259" key="6">
    <source>
        <dbReference type="PROSITE" id="PS50071"/>
    </source>
</evidence>
<dbReference type="SMART" id="SM00389">
    <property type="entry name" value="HOX"/>
    <property type="match status" value="1"/>
</dbReference>
<accession>K0TI15</accession>
<gene>
    <name evidence="7" type="ORF">THAOC_04964</name>
</gene>
<dbReference type="Proteomes" id="UP000266841">
    <property type="component" value="Unassembled WGS sequence"/>
</dbReference>
<evidence type="ECO:0000256" key="1">
    <source>
        <dbReference type="ARBA" id="ARBA00023125"/>
    </source>
</evidence>
<dbReference type="InterPro" id="IPR009057">
    <property type="entry name" value="Homeodomain-like_sf"/>
</dbReference>
<protein>
    <recommendedName>
        <fullName evidence="6">Homeobox domain-containing protein</fullName>
    </recommendedName>
</protein>
<evidence type="ECO:0000313" key="7">
    <source>
        <dbReference type="EMBL" id="EJK73411.1"/>
    </source>
</evidence>
<feature type="DNA-binding region" description="Homeobox" evidence="4">
    <location>
        <begin position="7"/>
        <end position="71"/>
    </location>
</feature>
<dbReference type="GO" id="GO:0006355">
    <property type="term" value="P:regulation of DNA-templated transcription"/>
    <property type="evidence" value="ECO:0007669"/>
    <property type="project" value="InterPro"/>
</dbReference>
<feature type="domain" description="Homeobox" evidence="6">
    <location>
        <begin position="5"/>
        <end position="70"/>
    </location>
</feature>
<organism evidence="7 8">
    <name type="scientific">Thalassiosira oceanica</name>
    <name type="common">Marine diatom</name>
    <dbReference type="NCBI Taxonomy" id="159749"/>
    <lineage>
        <taxon>Eukaryota</taxon>
        <taxon>Sar</taxon>
        <taxon>Stramenopiles</taxon>
        <taxon>Ochrophyta</taxon>
        <taxon>Bacillariophyta</taxon>
        <taxon>Coscinodiscophyceae</taxon>
        <taxon>Thalassiosirophycidae</taxon>
        <taxon>Thalassiosirales</taxon>
        <taxon>Thalassiosiraceae</taxon>
        <taxon>Thalassiosira</taxon>
    </lineage>
</organism>
<keyword evidence="2 4" id="KW-0371">Homeobox</keyword>
<comment type="caution">
    <text evidence="7">The sequence shown here is derived from an EMBL/GenBank/DDBJ whole genome shotgun (WGS) entry which is preliminary data.</text>
</comment>
<evidence type="ECO:0000256" key="4">
    <source>
        <dbReference type="PROSITE-ProRule" id="PRU00108"/>
    </source>
</evidence>
<dbReference type="GO" id="GO:0005634">
    <property type="term" value="C:nucleus"/>
    <property type="evidence" value="ECO:0007669"/>
    <property type="project" value="UniProtKB-SubCell"/>
</dbReference>
<feature type="compositionally biased region" description="Acidic residues" evidence="5">
    <location>
        <begin position="135"/>
        <end position="144"/>
    </location>
</feature>
<dbReference type="InterPro" id="IPR008422">
    <property type="entry name" value="KN_HD"/>
</dbReference>
<sequence length="419" mass="45993">MKSSSAGRKKSTSLPLETVEYLKEWMMSPEHIAHPYPTEAEKAQIMEETGIELKQLTNWFVNNRKRYWKPRVEAKLKHLGASPAPGRGHQSKKKSSVSSGASSRPTRQPSTRPARAASSRVSAYIEHDDASSVEGDGDYDVEEMVDNHRESRGDSHTVSDGSAIANNCADDGDDGDDSSNDASDGRSSAAQLTQLPVPRGSPVSGYLRREEVDLHVLQPEGTIRGKHDPLPTIRDLTIRSSVPEERTVLATFRAPIEYTVPYDMNDRKKIQTRRDGEVLRLKKHYLKLYLATQGIHSSATPAEDGNVNTAASVVSSCSSSSVVSQDKLVTKRNDLSPASPPNEPATIATLRKRAFSAPNLKELEEASSQRKRARTESRLGTQGDEEWRALCANAKALNCESLPGLEEAALLFGFVTSHY</sequence>
<evidence type="ECO:0000256" key="2">
    <source>
        <dbReference type="ARBA" id="ARBA00023155"/>
    </source>
</evidence>
<dbReference type="Gene3D" id="1.10.10.60">
    <property type="entry name" value="Homeodomain-like"/>
    <property type="match status" value="1"/>
</dbReference>
<dbReference type="PANTHER" id="PTHR11850">
    <property type="entry name" value="HOMEOBOX PROTEIN TRANSCRIPTION FACTORS"/>
    <property type="match status" value="1"/>
</dbReference>
<feature type="compositionally biased region" description="Low complexity" evidence="5">
    <location>
        <begin position="180"/>
        <end position="190"/>
    </location>
</feature>
<dbReference type="AlphaFoldDB" id="K0TI15"/>
<dbReference type="SUPFAM" id="SSF46689">
    <property type="entry name" value="Homeodomain-like"/>
    <property type="match status" value="1"/>
</dbReference>
<evidence type="ECO:0000256" key="5">
    <source>
        <dbReference type="SAM" id="MobiDB-lite"/>
    </source>
</evidence>
<dbReference type="InterPro" id="IPR001356">
    <property type="entry name" value="HD"/>
</dbReference>
<keyword evidence="1 4" id="KW-0238">DNA-binding</keyword>
<feature type="region of interest" description="Disordered" evidence="5">
    <location>
        <begin position="79"/>
        <end position="204"/>
    </location>
</feature>
<dbReference type="PROSITE" id="PS50071">
    <property type="entry name" value="HOMEOBOX_2"/>
    <property type="match status" value="1"/>
</dbReference>
<evidence type="ECO:0000313" key="8">
    <source>
        <dbReference type="Proteomes" id="UP000266841"/>
    </source>
</evidence>
<feature type="compositionally biased region" description="Acidic residues" evidence="5">
    <location>
        <begin position="170"/>
        <end position="179"/>
    </location>
</feature>
<proteinExistence type="predicted"/>
<feature type="compositionally biased region" description="Basic and acidic residues" evidence="5">
    <location>
        <begin position="145"/>
        <end position="157"/>
    </location>
</feature>
<evidence type="ECO:0000256" key="3">
    <source>
        <dbReference type="ARBA" id="ARBA00023242"/>
    </source>
</evidence>
<dbReference type="Pfam" id="PF05920">
    <property type="entry name" value="Homeobox_KN"/>
    <property type="match status" value="1"/>
</dbReference>
<dbReference type="InterPro" id="IPR050224">
    <property type="entry name" value="TALE_homeobox"/>
</dbReference>
<feature type="compositionally biased region" description="Low complexity" evidence="5">
    <location>
        <begin position="96"/>
        <end position="123"/>
    </location>
</feature>
<comment type="subcellular location">
    <subcellularLocation>
        <location evidence="4">Nucleus</location>
    </subcellularLocation>
</comment>